<proteinExistence type="predicted"/>
<keyword evidence="1 3" id="KW-0479">Metal-binding</keyword>
<protein>
    <submittedName>
        <fullName evidence="7">DUF3365 domain-containing protein</fullName>
    </submittedName>
</protein>
<keyword evidence="4" id="KW-0472">Membrane</keyword>
<dbReference type="PROSITE" id="PS51257">
    <property type="entry name" value="PROKAR_LIPOPROTEIN"/>
    <property type="match status" value="1"/>
</dbReference>
<keyword evidence="8" id="KW-1185">Reference proteome</keyword>
<evidence type="ECO:0000313" key="8">
    <source>
        <dbReference type="Proteomes" id="UP001285263"/>
    </source>
</evidence>
<dbReference type="EMBL" id="JAXCLA010000005">
    <property type="protein sequence ID" value="MDY0745990.1"/>
    <property type="molecule type" value="Genomic_DNA"/>
</dbReference>
<keyword evidence="4" id="KW-0812">Transmembrane</keyword>
<dbReference type="CDD" id="cd06225">
    <property type="entry name" value="HAMP"/>
    <property type="match status" value="1"/>
</dbReference>
<feature type="domain" description="HAMP" evidence="5">
    <location>
        <begin position="233"/>
        <end position="285"/>
    </location>
</feature>
<keyword evidence="4" id="KW-1133">Transmembrane helix</keyword>
<accession>A0ABU5DI63</accession>
<dbReference type="PROSITE" id="PS50885">
    <property type="entry name" value="HAMP"/>
    <property type="match status" value="1"/>
</dbReference>
<dbReference type="Pfam" id="PF11845">
    <property type="entry name" value="Tll0287-like"/>
    <property type="match status" value="1"/>
</dbReference>
<dbReference type="InterPro" id="IPR003660">
    <property type="entry name" value="HAMP_dom"/>
</dbReference>
<feature type="transmembrane region" description="Helical" evidence="4">
    <location>
        <begin position="208"/>
        <end position="232"/>
    </location>
</feature>
<reference evidence="7 8" key="1">
    <citation type="submission" date="2023-11" db="EMBL/GenBank/DDBJ databases">
        <title>Paucibacter sp. nov., isolated from fresh soil in Korea.</title>
        <authorList>
            <person name="Le N.T.T."/>
        </authorList>
    </citation>
    <scope>NUCLEOTIDE SEQUENCE [LARGE SCALE GENOMIC DNA]</scope>
    <source>
        <strain evidence="7 8">R3-3</strain>
    </source>
</reference>
<dbReference type="RefSeq" id="WP_320423893.1">
    <property type="nucleotide sequence ID" value="NZ_JAXCLA010000005.1"/>
</dbReference>
<dbReference type="PROSITE" id="PS51007">
    <property type="entry name" value="CYTC"/>
    <property type="match status" value="1"/>
</dbReference>
<keyword evidence="2 3" id="KW-0408">Iron</keyword>
<gene>
    <name evidence="7" type="ORF">SNE35_15825</name>
</gene>
<dbReference type="SMART" id="SM00304">
    <property type="entry name" value="HAMP"/>
    <property type="match status" value="1"/>
</dbReference>
<name>A0ABU5DI63_9BURK</name>
<evidence type="ECO:0000259" key="6">
    <source>
        <dbReference type="PROSITE" id="PS51007"/>
    </source>
</evidence>
<dbReference type="SUPFAM" id="SSF158472">
    <property type="entry name" value="HAMP domain-like"/>
    <property type="match status" value="1"/>
</dbReference>
<dbReference type="InterPro" id="IPR009056">
    <property type="entry name" value="Cyt_c-like_dom"/>
</dbReference>
<organism evidence="7 8">
    <name type="scientific">Roseateles agri</name>
    <dbReference type="NCBI Taxonomy" id="3098619"/>
    <lineage>
        <taxon>Bacteria</taxon>
        <taxon>Pseudomonadati</taxon>
        <taxon>Pseudomonadota</taxon>
        <taxon>Betaproteobacteria</taxon>
        <taxon>Burkholderiales</taxon>
        <taxon>Sphaerotilaceae</taxon>
        <taxon>Roseateles</taxon>
    </lineage>
</organism>
<evidence type="ECO:0000259" key="5">
    <source>
        <dbReference type="PROSITE" id="PS50885"/>
    </source>
</evidence>
<keyword evidence="3" id="KW-0349">Heme</keyword>
<dbReference type="Gene3D" id="6.10.340.10">
    <property type="match status" value="1"/>
</dbReference>
<evidence type="ECO:0000256" key="2">
    <source>
        <dbReference type="ARBA" id="ARBA00023004"/>
    </source>
</evidence>
<dbReference type="InterPro" id="IPR021796">
    <property type="entry name" value="Tll0287-like_dom"/>
</dbReference>
<evidence type="ECO:0000256" key="4">
    <source>
        <dbReference type="SAM" id="Phobius"/>
    </source>
</evidence>
<feature type="domain" description="Cytochrome c" evidence="6">
    <location>
        <begin position="136"/>
        <end position="289"/>
    </location>
</feature>
<dbReference type="Proteomes" id="UP001285263">
    <property type="component" value="Unassembled WGS sequence"/>
</dbReference>
<comment type="caution">
    <text evidence="7">The sequence shown here is derived from an EMBL/GenBank/DDBJ whole genome shotgun (WGS) entry which is preliminary data.</text>
</comment>
<dbReference type="Pfam" id="PF00672">
    <property type="entry name" value="HAMP"/>
    <property type="match status" value="1"/>
</dbReference>
<evidence type="ECO:0000256" key="1">
    <source>
        <dbReference type="ARBA" id="ARBA00022723"/>
    </source>
</evidence>
<evidence type="ECO:0000256" key="3">
    <source>
        <dbReference type="PROSITE-ProRule" id="PRU00433"/>
    </source>
</evidence>
<sequence length="289" mass="31718">MKLLVKFNLMFLLVFLLGLAGSCLVARGMLQKAAKEDVIDRARLLMEKANAVSTYTATQIKPLLETQMKYTFLPQSVPAYSAAEVLAALQKSYPEYGFKSAMLNPTNPRDRAVAWEEDVVGQFKQNPEMKEFIGERDTPTGPSLYIARPIRISNPACLACHTTPDIAPATLTERYGPSNGFGWKLNETLGAQVVSVPMSVPMKRADQALLLVAGMLAAVFLLIGATLNFMLWKLVIQPVSTLSKIADKVSLGEEAPDFSVRSQDEIGTLTESFGRMRKSLAHAMKMLDA</sequence>
<evidence type="ECO:0000313" key="7">
    <source>
        <dbReference type="EMBL" id="MDY0745990.1"/>
    </source>
</evidence>